<dbReference type="InterPro" id="IPR015919">
    <property type="entry name" value="Cadherin-like_sf"/>
</dbReference>
<feature type="domain" description="Cadherin" evidence="1">
    <location>
        <begin position="1182"/>
        <end position="1280"/>
    </location>
</feature>
<evidence type="ECO:0000313" key="2">
    <source>
        <dbReference type="EMBL" id="RDI62125.1"/>
    </source>
</evidence>
<dbReference type="SUPFAM" id="SSF51120">
    <property type="entry name" value="beta-Roll"/>
    <property type="match status" value="1"/>
</dbReference>
<dbReference type="CDD" id="cd11304">
    <property type="entry name" value="Cadherin_repeat"/>
    <property type="match status" value="1"/>
</dbReference>
<dbReference type="PROSITE" id="PS50268">
    <property type="entry name" value="CADHERIN_2"/>
    <property type="match status" value="1"/>
</dbReference>
<evidence type="ECO:0000259" key="1">
    <source>
        <dbReference type="PROSITE" id="PS50268"/>
    </source>
</evidence>
<dbReference type="InterPro" id="IPR001343">
    <property type="entry name" value="Hemolysn_Ca-bd"/>
</dbReference>
<dbReference type="GO" id="GO:0016020">
    <property type="term" value="C:membrane"/>
    <property type="evidence" value="ECO:0007669"/>
    <property type="project" value="InterPro"/>
</dbReference>
<organism evidence="2 3">
    <name type="scientific">Microvirga subterranea</name>
    <dbReference type="NCBI Taxonomy" id="186651"/>
    <lineage>
        <taxon>Bacteria</taxon>
        <taxon>Pseudomonadati</taxon>
        <taxon>Pseudomonadota</taxon>
        <taxon>Alphaproteobacteria</taxon>
        <taxon>Hyphomicrobiales</taxon>
        <taxon>Methylobacteriaceae</taxon>
        <taxon>Microvirga</taxon>
    </lineage>
</organism>
<dbReference type="InterPro" id="IPR011049">
    <property type="entry name" value="Serralysin-like_metalloprot_C"/>
</dbReference>
<dbReference type="Gene3D" id="2.150.10.10">
    <property type="entry name" value="Serralysin-like metalloprotease, C-terminal"/>
    <property type="match status" value="1"/>
</dbReference>
<comment type="caution">
    <text evidence="2">The sequence shown here is derived from an EMBL/GenBank/DDBJ whole genome shotgun (WGS) entry which is preliminary data.</text>
</comment>
<dbReference type="GO" id="GO:0005509">
    <property type="term" value="F:calcium ion binding"/>
    <property type="evidence" value="ECO:0007669"/>
    <property type="project" value="InterPro"/>
</dbReference>
<protein>
    <submittedName>
        <fullName evidence="2">Cadherin domain-containing protein</fullName>
    </submittedName>
</protein>
<dbReference type="RefSeq" id="WP_170151361.1">
    <property type="nucleotide sequence ID" value="NZ_QQBB01000001.1"/>
</dbReference>
<dbReference type="Proteomes" id="UP000254925">
    <property type="component" value="Unassembled WGS sequence"/>
</dbReference>
<dbReference type="InterPro" id="IPR002126">
    <property type="entry name" value="Cadherin-like_dom"/>
</dbReference>
<dbReference type="Pfam" id="PF00028">
    <property type="entry name" value="Cadherin"/>
    <property type="match status" value="1"/>
</dbReference>
<sequence length="1407" mass="147351">MNDRHSSPALLAASAPGTDLQLLSETAPVLGNLDGDLVAAAPYEAALLDLGSNATLADSDRDLTRLTVLLINGDASDQLGVRTQGTGITIDAQRRIWIDTSNDDDPDNDVLLGTFAITAGSVSLSIDFTDAATPELVQRLIRALTYTRDVTETSDTITKSITVIVHDSNNQRAQAWIDVVAEGAAVHALTTGADEITGTGGRDIFVAGGEDLNPGDEIHGGAGDDVLRLEGGTASLRQIVMTGIETIQGSTLTDFITISAEQLADVEAIDGGGGNSDRLFIYGMNIDLTGKTISNFSSLDLMTDGATITLGSKDLAKKVWGYGAQEDKLILTSGTLSEAERQALHRQGVDTIEDETGYTTTNDAPQVSNLGGDRVASDGSNPVLLDTGADATVTDDDGEFSQLTAYVASRTDDNDVLGIAARNGVTVDEFWISVDGVEIGEIYDFTGEASQISIVFYEGVTAAQVEKVIQALNYRRASGALDQDLDIKVDLYDIGGRRASHTVTVEALDVPPPNTAPALGNLHLDVVQAAPNETVFLDRGGDATVVGSDTSLVYLDVLIWGAVSSDLLGIHASAENGISVESGEIRIDGNLIGTIDSSSTASNLVIELVAGTAAPLVQRLVRALTYKSTTSDPDAIVRKAIDVYLYDEDGDAALAYVDVIVGPASAHVLTTGQDILNGITGSDDTFVARRYDLTTGDMIAGGDGNDTLRLDDGGNFDLRPVTLSGIETIMGSADYIDTIHLSATQLNGITEIDGGTAADIDYDSLIISGANIDLTNKTIATIEYIDLDTDGAVITVGSKELAMKVHGLSTQGDKLILTSGTLSDAERLTLHRQGIETIVDGNNRSTTHVAPFVANLGGDRVVGNGSSPVFLDVGANATIADDDGGLWEIKAYVSTRTSSNDILGVAEVNGITVDEYGGIIIGEVSVGSIDVSQPGAIKIYISPFADAAEVQQIVRALTYRHASGALAQDLQVKIDIKDIGGRTTTQTVTVTASADPNPPAAPVIANLDGDQVFSAGTDWVYLDNAVPALASVTDDGSLTRLQLTVANATEAAKSVFKITEFPENVDGYELALTDGMNDGSEIYVKLPGDILTKIGVIDGTNGGAGGLTVALHGFATPDRVKVLLQHLTYKRPDNAAHDPVAVEIKLTDDDNLSTTATVTVKSATPPPPSNAAPTGLSLSAGSVQENAAAGTVVGTLAATDPNAGDRFTYTLLDGAGGRFAVQGDRLVVTRGDLLDFEQKASHDVRVRVTDSGGLSLDKTLTIGLTDAVDTFIGTSGKDRITGTAGDDVINGRGGKDTLTGLTGRDKFVFDTTVKKGQFSFVTDFKPADDQLVFKASVFKNKQIKKDKGLPKKFFSLDKPKDGNDHFIYNKKKGIVYYDADGSGAKKGIEIVKVKPGTKLAAADFEFI</sequence>
<dbReference type="Pfam" id="PF00353">
    <property type="entry name" value="HemolysinCabind"/>
    <property type="match status" value="2"/>
</dbReference>
<reference evidence="2 3" key="1">
    <citation type="submission" date="2018-07" db="EMBL/GenBank/DDBJ databases">
        <title>Genomic Encyclopedia of Type Strains, Phase IV (KMG-IV): sequencing the most valuable type-strain genomes for metagenomic binning, comparative biology and taxonomic classification.</title>
        <authorList>
            <person name="Goeker M."/>
        </authorList>
    </citation>
    <scope>NUCLEOTIDE SEQUENCE [LARGE SCALE GENOMIC DNA]</scope>
    <source>
        <strain evidence="2 3">DSM 14364</strain>
    </source>
</reference>
<proteinExistence type="predicted"/>
<evidence type="ECO:0000313" key="3">
    <source>
        <dbReference type="Proteomes" id="UP000254925"/>
    </source>
</evidence>
<keyword evidence="3" id="KW-1185">Reference proteome</keyword>
<gene>
    <name evidence="2" type="ORF">DES45_101392</name>
</gene>
<dbReference type="GO" id="GO:0007156">
    <property type="term" value="P:homophilic cell adhesion via plasma membrane adhesion molecules"/>
    <property type="evidence" value="ECO:0007669"/>
    <property type="project" value="InterPro"/>
</dbReference>
<dbReference type="EMBL" id="QQBB01000001">
    <property type="protein sequence ID" value="RDI62125.1"/>
    <property type="molecule type" value="Genomic_DNA"/>
</dbReference>
<dbReference type="SUPFAM" id="SSF49313">
    <property type="entry name" value="Cadherin-like"/>
    <property type="match status" value="1"/>
</dbReference>
<accession>A0A370HUQ5</accession>
<dbReference type="SMART" id="SM00112">
    <property type="entry name" value="CA"/>
    <property type="match status" value="1"/>
</dbReference>
<name>A0A370HUQ5_9HYPH</name>